<comment type="caution">
    <text evidence="3">The sequence shown here is derived from an EMBL/GenBank/DDBJ whole genome shotgun (WGS) entry which is preliminary data.</text>
</comment>
<evidence type="ECO:0000313" key="3">
    <source>
        <dbReference type="EMBL" id="MFD2570638.1"/>
    </source>
</evidence>
<proteinExistence type="predicted"/>
<dbReference type="InterPro" id="IPR011856">
    <property type="entry name" value="tRNA_endonuc-like_dom_sf"/>
</dbReference>
<dbReference type="Proteomes" id="UP001597469">
    <property type="component" value="Unassembled WGS sequence"/>
</dbReference>
<dbReference type="InterPro" id="IPR009362">
    <property type="entry name" value="YhcG_C"/>
</dbReference>
<name>A0ABW5M0R6_9BACT</name>
<dbReference type="PANTHER" id="PTHR30547">
    <property type="entry name" value="UNCHARACTERIZED PROTEIN YHCG-RELATED"/>
    <property type="match status" value="1"/>
</dbReference>
<accession>A0ABW5M0R6</accession>
<dbReference type="PANTHER" id="PTHR30547:SF0">
    <property type="entry name" value="BLR8175 PROTEIN"/>
    <property type="match status" value="1"/>
</dbReference>
<dbReference type="InterPro" id="IPR053148">
    <property type="entry name" value="PD-DEXK-like_domain"/>
</dbReference>
<evidence type="ECO:0000259" key="1">
    <source>
        <dbReference type="Pfam" id="PF06250"/>
    </source>
</evidence>
<dbReference type="Pfam" id="PF17761">
    <property type="entry name" value="DUF1016_N"/>
    <property type="match status" value="1"/>
</dbReference>
<dbReference type="EMBL" id="JBHULN010000004">
    <property type="protein sequence ID" value="MFD2570638.1"/>
    <property type="molecule type" value="Genomic_DNA"/>
</dbReference>
<evidence type="ECO:0000259" key="2">
    <source>
        <dbReference type="Pfam" id="PF17761"/>
    </source>
</evidence>
<sequence>MTKALVVKLNPPTMNNDTSDQTSTNQYNALLSDISSQILQSRYRAARLVNRELLLLYFAVGKRLSEKVASEKWGTQVLEQLSADLQKQLPGLRGFSYRNLRNMRQFAEAYGQLIDSLIQNQEPGGDNQAEPIWQTTSAKLSDQDFGVFVSLGFSHHILLLNRCNELQERLFYMRKAVANQWTHEMLDWQIKAKAYQKRDQTLPNNFATTLPETIRNTAMQAFKDEYLLDFINVESDDERVVEKGIVQNIKDFILKAGKGFAFIGNQHRLLVDDEEFFVDLLFYNRQLRCLVAFELKKGRFKPTYAGQLNFYLNVLNDQERLSDENPAIDIVLCKEKNDKTVEYAFQNIYNPMGVATYQLSSDLPEHLRNVLPDPESLKRLLD</sequence>
<organism evidence="3 4">
    <name type="scientific">Spirosoma soli</name>
    <dbReference type="NCBI Taxonomy" id="1770529"/>
    <lineage>
        <taxon>Bacteria</taxon>
        <taxon>Pseudomonadati</taxon>
        <taxon>Bacteroidota</taxon>
        <taxon>Cytophagia</taxon>
        <taxon>Cytophagales</taxon>
        <taxon>Cytophagaceae</taxon>
        <taxon>Spirosoma</taxon>
    </lineage>
</organism>
<gene>
    <name evidence="3" type="ORF">ACFSUS_08340</name>
</gene>
<feature type="domain" description="YhcG N-terminal" evidence="2">
    <location>
        <begin position="33"/>
        <end position="197"/>
    </location>
</feature>
<feature type="domain" description="YhcG PDDEXK nuclease" evidence="1">
    <location>
        <begin position="220"/>
        <end position="371"/>
    </location>
</feature>
<dbReference type="Gene3D" id="3.40.1350.10">
    <property type="match status" value="1"/>
</dbReference>
<keyword evidence="4" id="KW-1185">Reference proteome</keyword>
<protein>
    <submittedName>
        <fullName evidence="3">YhcG family protein</fullName>
    </submittedName>
</protein>
<reference evidence="4" key="1">
    <citation type="journal article" date="2019" name="Int. J. Syst. Evol. Microbiol.">
        <title>The Global Catalogue of Microorganisms (GCM) 10K type strain sequencing project: providing services to taxonomists for standard genome sequencing and annotation.</title>
        <authorList>
            <consortium name="The Broad Institute Genomics Platform"/>
            <consortium name="The Broad Institute Genome Sequencing Center for Infectious Disease"/>
            <person name="Wu L."/>
            <person name="Ma J."/>
        </authorList>
    </citation>
    <scope>NUCLEOTIDE SEQUENCE [LARGE SCALE GENOMIC DNA]</scope>
    <source>
        <strain evidence="4">KCTC 42805</strain>
    </source>
</reference>
<evidence type="ECO:0000313" key="4">
    <source>
        <dbReference type="Proteomes" id="UP001597469"/>
    </source>
</evidence>
<dbReference type="Pfam" id="PF06250">
    <property type="entry name" value="YhcG_C"/>
    <property type="match status" value="1"/>
</dbReference>
<dbReference type="InterPro" id="IPR041527">
    <property type="entry name" value="YhcG_N"/>
</dbReference>